<evidence type="ECO:0000256" key="7">
    <source>
        <dbReference type="ARBA" id="ARBA00022840"/>
    </source>
</evidence>
<dbReference type="Pfam" id="PF04928">
    <property type="entry name" value="PAP_central"/>
    <property type="match status" value="1"/>
</dbReference>
<dbReference type="GO" id="GO:0005524">
    <property type="term" value="F:ATP binding"/>
    <property type="evidence" value="ECO:0007669"/>
    <property type="project" value="UniProtKB-KW"/>
</dbReference>
<dbReference type="GO" id="GO:0003723">
    <property type="term" value="F:RNA binding"/>
    <property type="evidence" value="ECO:0007669"/>
    <property type="project" value="InterPro"/>
</dbReference>
<evidence type="ECO:0000259" key="10">
    <source>
        <dbReference type="Pfam" id="PF04457"/>
    </source>
</evidence>
<protein>
    <recommendedName>
        <fullName evidence="3">polynucleotide adenylyltransferase</fullName>
        <ecNumber evidence="3">2.7.7.19</ecNumber>
    </recommendedName>
</protein>
<comment type="caution">
    <text evidence="12">The sequence shown here is derived from an EMBL/GenBank/DDBJ whole genome shotgun (WGS) entry which is preliminary data.</text>
</comment>
<keyword evidence="4" id="KW-0507">mRNA processing</keyword>
<comment type="similarity">
    <text evidence="2">Belongs to the poly(A) polymerase family.</text>
</comment>
<evidence type="ECO:0000313" key="12">
    <source>
        <dbReference type="EMBL" id="KAH6659604.1"/>
    </source>
</evidence>
<feature type="domain" description="MJ1316 RNA cyclic group end recognition" evidence="10">
    <location>
        <begin position="1145"/>
        <end position="1215"/>
    </location>
</feature>
<evidence type="ECO:0000313" key="13">
    <source>
        <dbReference type="Proteomes" id="UP000758603"/>
    </source>
</evidence>
<dbReference type="Gene3D" id="3.60.10.10">
    <property type="entry name" value="Endonuclease/exonuclease/phosphatase"/>
    <property type="match status" value="1"/>
</dbReference>
<evidence type="ECO:0000256" key="3">
    <source>
        <dbReference type="ARBA" id="ARBA00012388"/>
    </source>
</evidence>
<dbReference type="SUPFAM" id="SSF81301">
    <property type="entry name" value="Nucleotidyltransferase"/>
    <property type="match status" value="1"/>
</dbReference>
<sequence>MATTETARDSPFVAIGSNETALCIIPPRHYWESVDKLRMLYDKAYEKWPPHVNLIYPFVKTDSLPKAAQLISIHLQKNQRMQVETQNLSITLNATDYFHHRHDNTVFIHDNEIAHTSRLNDFRQSMLEALGHQADKYQMHMTIGQSDDLNAAPHKFLLDKAGLIPPIQWDVDEVCILVRDRTQVNGQSTSQMKLWGTISLKDFKLHQLPAPSRFYEMRSLLRGSERHDIEARLGSGSQLRHPLYFSAKSNTWEQVLTPSTSNGTPGAGKIDTLKVTSYNVLAEFEYPPSQARYSIIVSNLLDQSALADVVVLQEVTDDFLCYLLRNGDIRTEYQFVSHGPPDQLEIDPLPSHLNVIVLSKWSFTWDWVSFNRRHKVSVVLKFDDIGRRDGEMFTPAVLAVVHLTCGLTDGAVAAKKSELQSILEHLSSTYPDNPTILAGDLNITTSAYTIGAALEKKSISKQTAKYLANMETYLLESGFSDAWTVARLENVETSQATEPQRHYAEPFEGEEGATFDPIRNPLAAAIVGSGLNNRPQRYDRILIKPGNLFSINGFNRFGQQLKDIQNVQDANLMSVGSYASDHWGIRCSMEIKSKFSTALSNDLSKLVVPVALTAVPEDLSDVSDLRSCLVRRRIFPEVTEFHKREEALALLSATLSDTDTRTEVSSRIGVQFVLVPVGSYGLGVWTAASDVDCLCIGSISPKTFFALATQRLRKASSKGIKVLRKVNALSGTMLELEVGGIKMDLQYCPSAIVAQTWPRAMELPANSPAFSLPVQMLAKLKPARDLYYLRRTIPDFAAFKTAFYLIKTWAKQRGIYAARFGYLGGIHIAILLSRVCKLLSRDHGTVPVPVIVQTFFNHYANFDWANQMVFDPFFHKHLRFVRTSREPMVILGFHSPSLNVATAASTPSVRTISEEFKQANRMLSYDGMTWESFLGDEPSQLHNSYNAFLKAYKSYIKIDVQFWGVSLAKGSQFVGWLESRCVMLLVDIGRRVPNLHARTWPARFVAEDSDSDDKDYQGCYLVGLDLPVAAQGQTLTKDDLKITYGSLLNAIQKFEEQIRSDEKYFDTKSSWMSASIINQSELGNLKLDHREWGEHTIGEDESEDDEEDEDAPLDDIGDEAATVSTKKHSKLEREMPIRFSYAGRFRSSADVINRIRWDPEMDSGDYVVGYRDRFLGIQERPLDQWKAEQTDEEFIPQHRIMYFKRSSDGTVVWNRRSRTDEVFGSGVKSNVV</sequence>
<dbReference type="Proteomes" id="UP000758603">
    <property type="component" value="Unassembled WGS sequence"/>
</dbReference>
<keyword evidence="13" id="KW-1185">Reference proteome</keyword>
<dbReference type="SUPFAM" id="SSF55003">
    <property type="entry name" value="PAP/Archaeal CCA-adding enzyme, C-terminal domain"/>
    <property type="match status" value="1"/>
</dbReference>
<feature type="compositionally biased region" description="Acidic residues" evidence="9">
    <location>
        <begin position="1099"/>
        <end position="1118"/>
    </location>
</feature>
<feature type="region of interest" description="Disordered" evidence="9">
    <location>
        <begin position="1096"/>
        <end position="1128"/>
    </location>
</feature>
<dbReference type="GeneID" id="70126108"/>
<keyword evidence="6" id="KW-0547">Nucleotide-binding</keyword>
<dbReference type="InterPro" id="IPR011068">
    <property type="entry name" value="NuclTrfase_I-like_C"/>
</dbReference>
<dbReference type="Pfam" id="PF04457">
    <property type="entry name" value="MJ1316"/>
    <property type="match status" value="1"/>
</dbReference>
<dbReference type="PANTHER" id="PTHR10682:SF23">
    <property type="entry name" value="POLYNUCLEOTIDE ADENYLYLTRANSFERASE"/>
    <property type="match status" value="1"/>
</dbReference>
<evidence type="ECO:0000256" key="1">
    <source>
        <dbReference type="ARBA" id="ARBA00004123"/>
    </source>
</evidence>
<evidence type="ECO:0000259" key="11">
    <source>
        <dbReference type="Pfam" id="PF04928"/>
    </source>
</evidence>
<evidence type="ECO:0000256" key="2">
    <source>
        <dbReference type="ARBA" id="ARBA00010912"/>
    </source>
</evidence>
<feature type="domain" description="Poly(A) polymerase central" evidence="11">
    <location>
        <begin position="799"/>
        <end position="922"/>
    </location>
</feature>
<evidence type="ECO:0000256" key="6">
    <source>
        <dbReference type="ARBA" id="ARBA00022741"/>
    </source>
</evidence>
<dbReference type="SUPFAM" id="SSF81631">
    <property type="entry name" value="PAP/OAS1 substrate-binding domain"/>
    <property type="match status" value="1"/>
</dbReference>
<dbReference type="GO" id="GO:0006397">
    <property type="term" value="P:mRNA processing"/>
    <property type="evidence" value="ECO:0007669"/>
    <property type="project" value="UniProtKB-KW"/>
</dbReference>
<keyword evidence="7" id="KW-0067">ATP-binding</keyword>
<name>A0A9P8UUV6_9PEZI</name>
<dbReference type="PANTHER" id="PTHR10682">
    <property type="entry name" value="POLY A POLYMERASE"/>
    <property type="match status" value="1"/>
</dbReference>
<evidence type="ECO:0000256" key="9">
    <source>
        <dbReference type="SAM" id="MobiDB-lite"/>
    </source>
</evidence>
<accession>A0A9P8UUV6</accession>
<keyword evidence="5" id="KW-0808">Transferase</keyword>
<dbReference type="AlphaFoldDB" id="A0A9P8UUV6"/>
<dbReference type="EMBL" id="JAGPXC010000001">
    <property type="protein sequence ID" value="KAH6659604.1"/>
    <property type="molecule type" value="Genomic_DNA"/>
</dbReference>
<comment type="subcellular location">
    <subcellularLocation>
        <location evidence="1">Nucleus</location>
    </subcellularLocation>
</comment>
<reference evidence="12" key="1">
    <citation type="journal article" date="2021" name="Nat. Commun.">
        <title>Genetic determinants of endophytism in the Arabidopsis root mycobiome.</title>
        <authorList>
            <person name="Mesny F."/>
            <person name="Miyauchi S."/>
            <person name="Thiergart T."/>
            <person name="Pickel B."/>
            <person name="Atanasova L."/>
            <person name="Karlsson M."/>
            <person name="Huettel B."/>
            <person name="Barry K.W."/>
            <person name="Haridas S."/>
            <person name="Chen C."/>
            <person name="Bauer D."/>
            <person name="Andreopoulos W."/>
            <person name="Pangilinan J."/>
            <person name="LaButti K."/>
            <person name="Riley R."/>
            <person name="Lipzen A."/>
            <person name="Clum A."/>
            <person name="Drula E."/>
            <person name="Henrissat B."/>
            <person name="Kohler A."/>
            <person name="Grigoriev I.V."/>
            <person name="Martin F.M."/>
            <person name="Hacquard S."/>
        </authorList>
    </citation>
    <scope>NUCLEOTIDE SEQUENCE</scope>
    <source>
        <strain evidence="12">MPI-SDFR-AT-0073</strain>
    </source>
</reference>
<gene>
    <name evidence="12" type="ORF">BKA67DRAFT_509119</name>
</gene>
<dbReference type="InterPro" id="IPR040459">
    <property type="entry name" value="MJ1316"/>
</dbReference>
<evidence type="ECO:0000256" key="5">
    <source>
        <dbReference type="ARBA" id="ARBA00022679"/>
    </source>
</evidence>
<keyword evidence="8" id="KW-0539">Nucleus</keyword>
<organism evidence="12 13">
    <name type="scientific">Truncatella angustata</name>
    <dbReference type="NCBI Taxonomy" id="152316"/>
    <lineage>
        <taxon>Eukaryota</taxon>
        <taxon>Fungi</taxon>
        <taxon>Dikarya</taxon>
        <taxon>Ascomycota</taxon>
        <taxon>Pezizomycotina</taxon>
        <taxon>Sordariomycetes</taxon>
        <taxon>Xylariomycetidae</taxon>
        <taxon>Amphisphaeriales</taxon>
        <taxon>Sporocadaceae</taxon>
        <taxon>Truncatella</taxon>
    </lineage>
</organism>
<dbReference type="RefSeq" id="XP_045963735.1">
    <property type="nucleotide sequence ID" value="XM_046097216.1"/>
</dbReference>
<dbReference type="GO" id="GO:0031123">
    <property type="term" value="P:RNA 3'-end processing"/>
    <property type="evidence" value="ECO:0007669"/>
    <property type="project" value="InterPro"/>
</dbReference>
<dbReference type="GO" id="GO:0005634">
    <property type="term" value="C:nucleus"/>
    <property type="evidence" value="ECO:0007669"/>
    <property type="project" value="UniProtKB-SubCell"/>
</dbReference>
<evidence type="ECO:0000256" key="8">
    <source>
        <dbReference type="ARBA" id="ARBA00023242"/>
    </source>
</evidence>
<dbReference type="Gene3D" id="3.90.1140.10">
    <property type="entry name" value="Cyclic phosphodiesterase"/>
    <property type="match status" value="1"/>
</dbReference>
<dbReference type="SUPFAM" id="SSF56219">
    <property type="entry name" value="DNase I-like"/>
    <property type="match status" value="1"/>
</dbReference>
<dbReference type="InterPro" id="IPR007012">
    <property type="entry name" value="PolA_pol_cen_dom"/>
</dbReference>
<dbReference type="Gene3D" id="1.10.1410.10">
    <property type="match status" value="1"/>
</dbReference>
<dbReference type="Pfam" id="PF13563">
    <property type="entry name" value="2_5_RNA_ligase2"/>
    <property type="match status" value="1"/>
</dbReference>
<dbReference type="InterPro" id="IPR036691">
    <property type="entry name" value="Endo/exonu/phosph_ase_sf"/>
</dbReference>
<dbReference type="OrthoDB" id="10263155at2759"/>
<dbReference type="GO" id="GO:1990817">
    <property type="term" value="F:poly(A) RNA polymerase activity"/>
    <property type="evidence" value="ECO:0007669"/>
    <property type="project" value="UniProtKB-EC"/>
</dbReference>
<dbReference type="Gene3D" id="3.30.70.590">
    <property type="entry name" value="Poly(A) polymerase predicted RNA binding domain"/>
    <property type="match status" value="1"/>
</dbReference>
<dbReference type="InterPro" id="IPR043519">
    <property type="entry name" value="NT_sf"/>
</dbReference>
<evidence type="ECO:0000256" key="4">
    <source>
        <dbReference type="ARBA" id="ARBA00022664"/>
    </source>
</evidence>
<proteinExistence type="inferred from homology"/>
<dbReference type="EC" id="2.7.7.19" evidence="3"/>
<dbReference type="Gene3D" id="3.30.460.10">
    <property type="entry name" value="Beta Polymerase, domain 2"/>
    <property type="match status" value="1"/>
</dbReference>